<protein>
    <recommendedName>
        <fullName evidence="3">Transposase Helix-turn-helix domain-containing protein</fullName>
    </recommendedName>
</protein>
<gene>
    <name evidence="1" type="ORF">MEDL_31853</name>
</gene>
<evidence type="ECO:0008006" key="3">
    <source>
        <dbReference type="Google" id="ProtNLM"/>
    </source>
</evidence>
<reference evidence="1" key="1">
    <citation type="submission" date="2021-03" db="EMBL/GenBank/DDBJ databases">
        <authorList>
            <person name="Bekaert M."/>
        </authorList>
    </citation>
    <scope>NUCLEOTIDE SEQUENCE</scope>
</reference>
<evidence type="ECO:0000313" key="1">
    <source>
        <dbReference type="EMBL" id="CAG2218224.1"/>
    </source>
</evidence>
<comment type="caution">
    <text evidence="1">The sequence shown here is derived from an EMBL/GenBank/DDBJ whole genome shotgun (WGS) entry which is preliminary data.</text>
</comment>
<name>A0A8S3SJR3_MYTED</name>
<proteinExistence type="predicted"/>
<dbReference type="OrthoDB" id="5978462at2759"/>
<organism evidence="1 2">
    <name type="scientific">Mytilus edulis</name>
    <name type="common">Blue mussel</name>
    <dbReference type="NCBI Taxonomy" id="6550"/>
    <lineage>
        <taxon>Eukaryota</taxon>
        <taxon>Metazoa</taxon>
        <taxon>Spiralia</taxon>
        <taxon>Lophotrochozoa</taxon>
        <taxon>Mollusca</taxon>
        <taxon>Bivalvia</taxon>
        <taxon>Autobranchia</taxon>
        <taxon>Pteriomorphia</taxon>
        <taxon>Mytilida</taxon>
        <taxon>Mytiloidea</taxon>
        <taxon>Mytilidae</taxon>
        <taxon>Mytilinae</taxon>
        <taxon>Mytilus</taxon>
    </lineage>
</organism>
<accession>A0A8S3SJR3</accession>
<keyword evidence="2" id="KW-1185">Reference proteome</keyword>
<dbReference type="AlphaFoldDB" id="A0A8S3SJR3"/>
<sequence length="250" mass="29126">MDDETKERVRGVLPVFYRLPPDVAAFYRQVLQIILAVIRPPPDPLLDIRHRICDGQIETWDGKDVFTAFSSHRYSFYLATRETPESLLNLARCTNNAFPNDVGPNYRLSHVNRVMLYMMWLRSYPSYHNLSLIFNVSVATIYNEIHRCIPIFSRTLEHFIQWPTVNAWRDKRGTWPKLRDAVGAIDGTSTEIYRPLIEPQELYYSGHRHYHAIHTQHSCCKVMSSTNSISWISQVPKVIFKGKGNKTARM</sequence>
<evidence type="ECO:0000313" key="2">
    <source>
        <dbReference type="Proteomes" id="UP000683360"/>
    </source>
</evidence>
<dbReference type="EMBL" id="CAJPWZ010001593">
    <property type="protein sequence ID" value="CAG2218224.1"/>
    <property type="molecule type" value="Genomic_DNA"/>
</dbReference>
<dbReference type="Proteomes" id="UP000683360">
    <property type="component" value="Unassembled WGS sequence"/>
</dbReference>